<comment type="caution">
    <text evidence="1">The sequence shown here is derived from an EMBL/GenBank/DDBJ whole genome shotgun (WGS) entry which is preliminary data.</text>
</comment>
<gene>
    <name evidence="1" type="ORF">GCM10022386_01580</name>
</gene>
<organism evidence="1 2">
    <name type="scientific">Flavobacterium cheonhonense</name>
    <dbReference type="NCBI Taxonomy" id="706185"/>
    <lineage>
        <taxon>Bacteria</taxon>
        <taxon>Pseudomonadati</taxon>
        <taxon>Bacteroidota</taxon>
        <taxon>Flavobacteriia</taxon>
        <taxon>Flavobacteriales</taxon>
        <taxon>Flavobacteriaceae</taxon>
        <taxon>Flavobacterium</taxon>
    </lineage>
</organism>
<evidence type="ECO:0000313" key="2">
    <source>
        <dbReference type="Proteomes" id="UP001500968"/>
    </source>
</evidence>
<protein>
    <submittedName>
        <fullName evidence="1">Uncharacterized protein</fullName>
    </submittedName>
</protein>
<dbReference type="SUPFAM" id="SSF111384">
    <property type="entry name" value="OmpH-like"/>
    <property type="match status" value="1"/>
</dbReference>
<dbReference type="Gene3D" id="3.30.910.20">
    <property type="entry name" value="Skp domain"/>
    <property type="match status" value="1"/>
</dbReference>
<reference evidence="2" key="1">
    <citation type="journal article" date="2019" name="Int. J. Syst. Evol. Microbiol.">
        <title>The Global Catalogue of Microorganisms (GCM) 10K type strain sequencing project: providing services to taxonomists for standard genome sequencing and annotation.</title>
        <authorList>
            <consortium name="The Broad Institute Genomics Platform"/>
            <consortium name="The Broad Institute Genome Sequencing Center for Infectious Disease"/>
            <person name="Wu L."/>
            <person name="Ma J."/>
        </authorList>
    </citation>
    <scope>NUCLEOTIDE SEQUENCE [LARGE SCALE GENOMIC DNA]</scope>
    <source>
        <strain evidence="2">JCM 17064</strain>
    </source>
</reference>
<proteinExistence type="predicted"/>
<accession>A0ABP7T8A8</accession>
<name>A0ABP7T8A8_9FLAO</name>
<keyword evidence="2" id="KW-1185">Reference proteome</keyword>
<evidence type="ECO:0000313" key="1">
    <source>
        <dbReference type="EMBL" id="GAA4022369.1"/>
    </source>
</evidence>
<dbReference type="EMBL" id="BAABCR010000003">
    <property type="protein sequence ID" value="GAA4022369.1"/>
    <property type="molecule type" value="Genomic_DNA"/>
</dbReference>
<dbReference type="InterPro" id="IPR024930">
    <property type="entry name" value="Skp_dom_sf"/>
</dbReference>
<sequence length="119" mass="13933">MAIELQKTGQNEIAIRKKKLDSIQVLLQGTKNETMRSDLMRVFIEKKIEIEDFEKKFVEQNSAQIWQRLSLYSNDYAKVKGYDFILDINNKGNIVSTGKKIDVTFSLLSYINKRYEGFE</sequence>
<dbReference type="Proteomes" id="UP001500968">
    <property type="component" value="Unassembled WGS sequence"/>
</dbReference>